<evidence type="ECO:0000256" key="2">
    <source>
        <dbReference type="ARBA" id="ARBA00022723"/>
    </source>
</evidence>
<keyword evidence="3" id="KW-0186">Copper</keyword>
<dbReference type="InterPro" id="IPR004302">
    <property type="entry name" value="Cellulose/chitin-bd_N"/>
</dbReference>
<sequence length="194" mass="21986">MSKRILALTLFVVGCLGHGRIDDPPHRGTLWRHPEYAWANPGHIADDTELHCGGEQVSYPNINACGFCGDPITQALPRRHEIGGEHERGLIVRNYTVGQTVDVQIHWQAVHGGWHEFRLCDYSRTGYESETCFRANPLRFGDGSLRVYEIDRQGVTSLQIQLPQGLSCDRCVLQWEWAAENGQFYRNCADISIH</sequence>
<dbReference type="GO" id="GO:0046872">
    <property type="term" value="F:metal ion binding"/>
    <property type="evidence" value="ECO:0007669"/>
    <property type="project" value="UniProtKB-KW"/>
</dbReference>
<feature type="signal peptide" evidence="7">
    <location>
        <begin position="1"/>
        <end position="17"/>
    </location>
</feature>
<reference evidence="9 10" key="1">
    <citation type="submission" date="2015-12" db="EMBL/GenBank/DDBJ databases">
        <title>The genome of Folsomia candida.</title>
        <authorList>
            <person name="Faddeeva A."/>
            <person name="Derks M.F."/>
            <person name="Anvar Y."/>
            <person name="Smit S."/>
            <person name="Van Straalen N."/>
            <person name="Roelofs D."/>
        </authorList>
    </citation>
    <scope>NUCLEOTIDE SEQUENCE [LARGE SCALE GENOMIC DNA]</scope>
    <source>
        <strain evidence="9 10">VU population</strain>
        <tissue evidence="9">Whole body</tissue>
    </source>
</reference>
<evidence type="ECO:0000256" key="6">
    <source>
        <dbReference type="ARBA" id="ARBA00034311"/>
    </source>
</evidence>
<keyword evidence="10" id="KW-1185">Reference proteome</keyword>
<dbReference type="Gene3D" id="2.70.50.70">
    <property type="match status" value="1"/>
</dbReference>
<evidence type="ECO:0000313" key="9">
    <source>
        <dbReference type="EMBL" id="OXA47274.1"/>
    </source>
</evidence>
<evidence type="ECO:0000256" key="5">
    <source>
        <dbReference type="ARBA" id="ARBA00023180"/>
    </source>
</evidence>
<dbReference type="PROSITE" id="PS51257">
    <property type="entry name" value="PROKAR_LIPOPROTEIN"/>
    <property type="match status" value="1"/>
</dbReference>
<comment type="similarity">
    <text evidence="6">Belongs to the polysaccharide monooxygenase AA13 family.</text>
</comment>
<dbReference type="Pfam" id="PF03067">
    <property type="entry name" value="LPMO_10"/>
    <property type="match status" value="1"/>
</dbReference>
<proteinExistence type="inferred from homology"/>
<dbReference type="AlphaFoldDB" id="A0A226DR01"/>
<feature type="domain" description="Chitin-binding type-4" evidence="8">
    <location>
        <begin position="18"/>
        <end position="191"/>
    </location>
</feature>
<keyword evidence="2" id="KW-0479">Metal-binding</keyword>
<organism evidence="9 10">
    <name type="scientific">Folsomia candida</name>
    <name type="common">Springtail</name>
    <dbReference type="NCBI Taxonomy" id="158441"/>
    <lineage>
        <taxon>Eukaryota</taxon>
        <taxon>Metazoa</taxon>
        <taxon>Ecdysozoa</taxon>
        <taxon>Arthropoda</taxon>
        <taxon>Hexapoda</taxon>
        <taxon>Collembola</taxon>
        <taxon>Entomobryomorpha</taxon>
        <taxon>Isotomoidea</taxon>
        <taxon>Isotomidae</taxon>
        <taxon>Proisotominae</taxon>
        <taxon>Folsomia</taxon>
    </lineage>
</organism>
<name>A0A226DR01_FOLCA</name>
<evidence type="ECO:0000256" key="7">
    <source>
        <dbReference type="SAM" id="SignalP"/>
    </source>
</evidence>
<evidence type="ECO:0000256" key="3">
    <source>
        <dbReference type="ARBA" id="ARBA00023008"/>
    </source>
</evidence>
<dbReference type="STRING" id="158441.A0A226DR01"/>
<dbReference type="OrthoDB" id="64893at2759"/>
<gene>
    <name evidence="9" type="ORF">Fcan01_17635</name>
</gene>
<feature type="chain" id="PRO_5012466141" description="Chitin-binding type-4 domain-containing protein" evidence="7">
    <location>
        <begin position="18"/>
        <end position="194"/>
    </location>
</feature>
<keyword evidence="5" id="KW-0325">Glycoprotein</keyword>
<comment type="cofactor">
    <cofactor evidence="1">
        <name>Cu(2+)</name>
        <dbReference type="ChEBI" id="CHEBI:29036"/>
    </cofactor>
</comment>
<evidence type="ECO:0000256" key="4">
    <source>
        <dbReference type="ARBA" id="ARBA00023157"/>
    </source>
</evidence>
<keyword evidence="4" id="KW-1015">Disulfide bond</keyword>
<accession>A0A226DR01</accession>
<dbReference type="InterPro" id="IPR052282">
    <property type="entry name" value="Starch-active_LPMO"/>
</dbReference>
<evidence type="ECO:0000259" key="8">
    <source>
        <dbReference type="Pfam" id="PF03067"/>
    </source>
</evidence>
<dbReference type="EMBL" id="LNIX01000013">
    <property type="protein sequence ID" value="OXA47274.1"/>
    <property type="molecule type" value="Genomic_DNA"/>
</dbReference>
<evidence type="ECO:0000256" key="1">
    <source>
        <dbReference type="ARBA" id="ARBA00001973"/>
    </source>
</evidence>
<dbReference type="PANTHER" id="PTHR36575:SF2">
    <property type="entry name" value="CHITIN-BINDING TYPE-4 DOMAIN-CONTAINING PROTEIN-RELATED"/>
    <property type="match status" value="1"/>
</dbReference>
<dbReference type="Proteomes" id="UP000198287">
    <property type="component" value="Unassembled WGS sequence"/>
</dbReference>
<protein>
    <recommendedName>
        <fullName evidence="8">Chitin-binding type-4 domain-containing protein</fullName>
    </recommendedName>
</protein>
<keyword evidence="7" id="KW-0732">Signal</keyword>
<dbReference type="PANTHER" id="PTHR36575">
    <property type="entry name" value="BINDING PROTEIN, PUTATIVE (AFU_ORTHOLOGUE AFUA_1G14430)-RELATED"/>
    <property type="match status" value="1"/>
</dbReference>
<comment type="caution">
    <text evidence="9">The sequence shown here is derived from an EMBL/GenBank/DDBJ whole genome shotgun (WGS) entry which is preliminary data.</text>
</comment>
<evidence type="ECO:0000313" key="10">
    <source>
        <dbReference type="Proteomes" id="UP000198287"/>
    </source>
</evidence>